<accession>A0A5N5EVE9</accession>
<organism evidence="1 2">
    <name type="scientific">Streptomyces arboris</name>
    <dbReference type="NCBI Taxonomy" id="2600619"/>
    <lineage>
        <taxon>Bacteria</taxon>
        <taxon>Bacillati</taxon>
        <taxon>Actinomycetota</taxon>
        <taxon>Actinomycetes</taxon>
        <taxon>Kitasatosporales</taxon>
        <taxon>Streptomycetaceae</taxon>
        <taxon>Streptomyces</taxon>
    </lineage>
</organism>
<comment type="caution">
    <text evidence="1">The sequence shown here is derived from an EMBL/GenBank/DDBJ whole genome shotgun (WGS) entry which is preliminary data.</text>
</comment>
<name>A0A5N5EVE9_9ACTN</name>
<protein>
    <submittedName>
        <fullName evidence="1">Uncharacterized protein</fullName>
    </submittedName>
</protein>
<reference evidence="1 2" key="1">
    <citation type="submission" date="2019-09" db="EMBL/GenBank/DDBJ databases">
        <authorList>
            <person name="Liu P."/>
        </authorList>
    </citation>
    <scope>NUCLEOTIDE SEQUENCE [LARGE SCALE GENOMIC DNA]</scope>
    <source>
        <strain evidence="1 2">TRM68085</strain>
    </source>
</reference>
<keyword evidence="2" id="KW-1185">Reference proteome</keyword>
<proteinExistence type="predicted"/>
<gene>
    <name evidence="1" type="ORF">F5983_24720</name>
</gene>
<dbReference type="Proteomes" id="UP000326907">
    <property type="component" value="Unassembled WGS sequence"/>
</dbReference>
<dbReference type="EMBL" id="VYUA01000025">
    <property type="protein sequence ID" value="KAB2589934.1"/>
    <property type="molecule type" value="Genomic_DNA"/>
</dbReference>
<dbReference type="AlphaFoldDB" id="A0A5N5EVE9"/>
<sequence length="67" mass="7205">MRFGEIRTAVDGISAKVLTDRTAAHPVRTLRSLGHWAKEDINEVLAARDAYDTDRSRPGGPAAGTAD</sequence>
<evidence type="ECO:0000313" key="2">
    <source>
        <dbReference type="Proteomes" id="UP000326907"/>
    </source>
</evidence>
<evidence type="ECO:0000313" key="1">
    <source>
        <dbReference type="EMBL" id="KAB2589934.1"/>
    </source>
</evidence>